<dbReference type="Gene3D" id="2.130.10.10">
    <property type="entry name" value="YVTN repeat-like/Quinoprotein amine dehydrogenase"/>
    <property type="match status" value="1"/>
</dbReference>
<accession>A0A4Z1SMR5</accession>
<dbReference type="OrthoDB" id="10250983at2759"/>
<proteinExistence type="predicted"/>
<protein>
    <submittedName>
        <fullName evidence="1">Uncharacterized protein</fullName>
    </submittedName>
</protein>
<dbReference type="AlphaFoldDB" id="A0A4Z1SMR5"/>
<reference evidence="1 2" key="1">
    <citation type="submission" date="2019-05" db="EMBL/GenBank/DDBJ databases">
        <title>The compact genome of Giardia muris reveals important steps in the evolution of intestinal protozoan parasites.</title>
        <authorList>
            <person name="Xu F."/>
            <person name="Jimenez-Gonzalez A."/>
            <person name="Einarsson E."/>
            <person name="Astvaldsson A."/>
            <person name="Peirasmaki D."/>
            <person name="Eckmann L."/>
            <person name="Andersson J.O."/>
            <person name="Svard S.G."/>
            <person name="Jerlstrom-Hultqvist J."/>
        </authorList>
    </citation>
    <scope>NUCLEOTIDE SEQUENCE [LARGE SCALE GENOMIC DNA]</scope>
    <source>
        <strain evidence="1 2">Roberts-Thomson</strain>
    </source>
</reference>
<gene>
    <name evidence="1" type="ORF">GMRT_14895</name>
</gene>
<organism evidence="1 2">
    <name type="scientific">Giardia muris</name>
    <dbReference type="NCBI Taxonomy" id="5742"/>
    <lineage>
        <taxon>Eukaryota</taxon>
        <taxon>Metamonada</taxon>
        <taxon>Diplomonadida</taxon>
        <taxon>Hexamitidae</taxon>
        <taxon>Giardiinae</taxon>
        <taxon>Giardia</taxon>
    </lineage>
</organism>
<sequence length="564" mass="61387">MTEPYSLFITLEAEVVALRAVPPNFQLVISRSVAIMDPTGRILRTTHLPLPAGAILIRGCFPDDDLLACVIEEQGTYYFGLIDLSSNFLVSSSPILSSCPADGSTFDSLVFQDTVLLLCCLEGTLYVWPSLGSPLPLPLDSYVTSVLKLDTDYVLCGTRNGTVLVLALQGCRVVRSYSPQQGFAVGSLPISPEYSLEMMNCTGVTGVPFLRAARTLFLEQTLNLGGQSETLPTGDSIIRLAYHPHERLIAAGSIAGTIFFYHFDIQTPIVYSVFQHTTLAAAHSGFLVGDDAGAIYHVALENISAIPMRIVVLKGRATLLASRVASLLTTPSMILVAGGRAVTGTQEILLQQNLEHMSIDALRSTLSLAIYPQLCQRMLKTYQTYCLQAHTAEGQQALRNALQTLACSFPSAPFCDAMFESAINGMINGVYELLTAYGTPHPLFEGMRTTKADRAQLHQYVYLFSRISGPDPVKEIMDIPTSSMGAPRFVQCVVLRLRTNVWAACHGLLSVGYYLDPICAQLQRYMAMVQRSDRLSDRLVELLHESGAPHSEVIALSNMLAGCA</sequence>
<comment type="caution">
    <text evidence="1">The sequence shown here is derived from an EMBL/GenBank/DDBJ whole genome shotgun (WGS) entry which is preliminary data.</text>
</comment>
<name>A0A4Z1SMR5_GIAMU</name>
<dbReference type="InterPro" id="IPR015943">
    <property type="entry name" value="WD40/YVTN_repeat-like_dom_sf"/>
</dbReference>
<evidence type="ECO:0000313" key="2">
    <source>
        <dbReference type="Proteomes" id="UP000315496"/>
    </source>
</evidence>
<dbReference type="Proteomes" id="UP000315496">
    <property type="component" value="Chromosome 4"/>
</dbReference>
<dbReference type="InterPro" id="IPR011047">
    <property type="entry name" value="Quinoprotein_ADH-like_sf"/>
</dbReference>
<evidence type="ECO:0000313" key="1">
    <source>
        <dbReference type="EMBL" id="TNJ27002.1"/>
    </source>
</evidence>
<keyword evidence="2" id="KW-1185">Reference proteome</keyword>
<dbReference type="EMBL" id="VDLU01000004">
    <property type="protein sequence ID" value="TNJ27002.1"/>
    <property type="molecule type" value="Genomic_DNA"/>
</dbReference>
<dbReference type="SUPFAM" id="SSF50998">
    <property type="entry name" value="Quinoprotein alcohol dehydrogenase-like"/>
    <property type="match status" value="1"/>
</dbReference>
<dbReference type="VEuPathDB" id="GiardiaDB:GMRT_14895"/>